<feature type="compositionally biased region" description="Acidic residues" evidence="1">
    <location>
        <begin position="154"/>
        <end position="163"/>
    </location>
</feature>
<organism evidence="2">
    <name type="scientific">Oryza nivara</name>
    <name type="common">Indian wild rice</name>
    <name type="synonym">Oryza sativa f. spontanea</name>
    <dbReference type="NCBI Taxonomy" id="4536"/>
    <lineage>
        <taxon>Eukaryota</taxon>
        <taxon>Viridiplantae</taxon>
        <taxon>Streptophyta</taxon>
        <taxon>Embryophyta</taxon>
        <taxon>Tracheophyta</taxon>
        <taxon>Spermatophyta</taxon>
        <taxon>Magnoliopsida</taxon>
        <taxon>Liliopsida</taxon>
        <taxon>Poales</taxon>
        <taxon>Poaceae</taxon>
        <taxon>BOP clade</taxon>
        <taxon>Oryzoideae</taxon>
        <taxon>Oryzeae</taxon>
        <taxon>Oryzinae</taxon>
        <taxon>Oryza</taxon>
    </lineage>
</organism>
<dbReference type="Proteomes" id="UP000006591">
    <property type="component" value="Chromosome 7"/>
</dbReference>
<evidence type="ECO:0000256" key="1">
    <source>
        <dbReference type="SAM" id="MobiDB-lite"/>
    </source>
</evidence>
<dbReference type="Gramene" id="ONIVA07G05610.1">
    <property type="protein sequence ID" value="ONIVA07G05610.1"/>
    <property type="gene ID" value="ONIVA07G05610"/>
</dbReference>
<evidence type="ECO:0000313" key="2">
    <source>
        <dbReference type="EnsemblPlants" id="ONIVA07G05610.1"/>
    </source>
</evidence>
<dbReference type="AlphaFoldDB" id="A0A0E0HY11"/>
<accession>A0A0E0HY11</accession>
<keyword evidence="3" id="KW-1185">Reference proteome</keyword>
<name>A0A0E0HY11_ORYNI</name>
<proteinExistence type="predicted"/>
<protein>
    <submittedName>
        <fullName evidence="2">Uncharacterized protein</fullName>
    </submittedName>
</protein>
<feature type="region of interest" description="Disordered" evidence="1">
    <location>
        <begin position="149"/>
        <end position="183"/>
    </location>
</feature>
<dbReference type="EnsemblPlants" id="ONIVA07G05610.1">
    <property type="protein sequence ID" value="ONIVA07G05610.1"/>
    <property type="gene ID" value="ONIVA07G05610"/>
</dbReference>
<evidence type="ECO:0000313" key="3">
    <source>
        <dbReference type="Proteomes" id="UP000006591"/>
    </source>
</evidence>
<sequence>MVLRFLTRYWSHWYTSKIQLPLINWLEFSSLDHSYNLKCPSGSNLMYWVDLASGNAIRPSGFPGCVDCTKMLRQPFVKFVGEVFALSIMPCSSDCPGTNAAARPDESAIGVFTEDEVTISSQLKGSILSYGASPVGTPDNLVYRYREQSTAAGEDNEDSEDEFSAGWGAEEPCDEGGAIKGLW</sequence>
<reference evidence="2" key="2">
    <citation type="submission" date="2018-04" db="EMBL/GenBank/DDBJ databases">
        <title>OnivRS2 (Oryza nivara Reference Sequence Version 2).</title>
        <authorList>
            <person name="Zhang J."/>
            <person name="Kudrna D."/>
            <person name="Lee S."/>
            <person name="Talag J."/>
            <person name="Rajasekar S."/>
            <person name="Welchert J."/>
            <person name="Hsing Y.-I."/>
            <person name="Wing R.A."/>
        </authorList>
    </citation>
    <scope>NUCLEOTIDE SEQUENCE [LARGE SCALE GENOMIC DNA]</scope>
    <source>
        <strain evidence="2">SL10</strain>
    </source>
</reference>
<dbReference type="HOGENOM" id="CLU_1477399_0_0_1"/>
<reference evidence="2" key="1">
    <citation type="submission" date="2015-04" db="UniProtKB">
        <authorList>
            <consortium name="EnsemblPlants"/>
        </authorList>
    </citation>
    <scope>IDENTIFICATION</scope>
    <source>
        <strain evidence="2">SL10</strain>
    </source>
</reference>